<dbReference type="CDD" id="cd10918">
    <property type="entry name" value="CE4_NodB_like_5s_6s"/>
    <property type="match status" value="1"/>
</dbReference>
<evidence type="ECO:0000313" key="4">
    <source>
        <dbReference type="EMBL" id="MFC4313311.1"/>
    </source>
</evidence>
<gene>
    <name evidence="4" type="ORF">ACFPN2_29800</name>
</gene>
<name>A0ABV8T087_9GAMM</name>
<dbReference type="PANTHER" id="PTHR34216">
    <property type="match status" value="1"/>
</dbReference>
<dbReference type="Proteomes" id="UP001595904">
    <property type="component" value="Unassembled WGS sequence"/>
</dbReference>
<dbReference type="PROSITE" id="PS51677">
    <property type="entry name" value="NODB"/>
    <property type="match status" value="1"/>
</dbReference>
<feature type="domain" description="NodB homology" evidence="3">
    <location>
        <begin position="94"/>
        <end position="342"/>
    </location>
</feature>
<keyword evidence="4" id="KW-0808">Transferase</keyword>
<keyword evidence="5" id="KW-1185">Reference proteome</keyword>
<dbReference type="InterPro" id="IPR002509">
    <property type="entry name" value="NODB_dom"/>
</dbReference>
<dbReference type="RefSeq" id="WP_380603511.1">
    <property type="nucleotide sequence ID" value="NZ_JBHSDU010000015.1"/>
</dbReference>
<sequence length="342" mass="37674">MIAKRLLKSALVAGAYHTGLLSLYLGRKLRGRAVALTYHRVLPKQELARSFSTDAIVVTPATFRRHMQTLRKSFNPLTAEQFSAALASGHWPARACIVTFDDGWLDNLEHALPILKECGVPAVLFIATDYVGTERCFWQETLARYLAAAATVPDRSAPLFTELGIPHVLKLPPAEARAATRAMIDSLKSQPQAQLDALLARVHSLLQQWQVELPQNHPDRFLSWAQVKQLSESGVVTIASHCCSHTPLTKLEAGAVREELQRSRRVIQERIGVDTQHMAYPNGDHDANIAAAVRDSGYRTAYTTIRGHVAPAANAFTLKRINIHERGTATPGAFLARLAGIF</sequence>
<dbReference type="PANTHER" id="PTHR34216:SF3">
    <property type="entry name" value="POLY-BETA-1,6-N-ACETYL-D-GLUCOSAMINE N-DEACETYLASE"/>
    <property type="match status" value="1"/>
</dbReference>
<keyword evidence="2" id="KW-0732">Signal</keyword>
<dbReference type="InterPro" id="IPR051398">
    <property type="entry name" value="Polysacch_Deacetylase"/>
</dbReference>
<organism evidence="4 5">
    <name type="scientific">Steroidobacter flavus</name>
    <dbReference type="NCBI Taxonomy" id="1842136"/>
    <lineage>
        <taxon>Bacteria</taxon>
        <taxon>Pseudomonadati</taxon>
        <taxon>Pseudomonadota</taxon>
        <taxon>Gammaproteobacteria</taxon>
        <taxon>Steroidobacterales</taxon>
        <taxon>Steroidobacteraceae</taxon>
        <taxon>Steroidobacter</taxon>
    </lineage>
</organism>
<dbReference type="EMBL" id="JBHSDU010000015">
    <property type="protein sequence ID" value="MFC4313311.1"/>
    <property type="molecule type" value="Genomic_DNA"/>
</dbReference>
<comment type="subcellular location">
    <subcellularLocation>
        <location evidence="1">Secreted</location>
    </subcellularLocation>
</comment>
<proteinExistence type="predicted"/>
<evidence type="ECO:0000313" key="5">
    <source>
        <dbReference type="Proteomes" id="UP001595904"/>
    </source>
</evidence>
<comment type="caution">
    <text evidence="4">The sequence shown here is derived from an EMBL/GenBank/DDBJ whole genome shotgun (WGS) entry which is preliminary data.</text>
</comment>
<dbReference type="SUPFAM" id="SSF88713">
    <property type="entry name" value="Glycoside hydrolase/deacetylase"/>
    <property type="match status" value="1"/>
</dbReference>
<evidence type="ECO:0000256" key="2">
    <source>
        <dbReference type="ARBA" id="ARBA00022729"/>
    </source>
</evidence>
<protein>
    <submittedName>
        <fullName evidence="4">Polysaccharide deacetylase family protein</fullName>
        <ecNumber evidence="4">3.-.-.-</ecNumber>
    </submittedName>
</protein>
<reference evidence="5" key="1">
    <citation type="journal article" date="2019" name="Int. J. Syst. Evol. Microbiol.">
        <title>The Global Catalogue of Microorganisms (GCM) 10K type strain sequencing project: providing services to taxonomists for standard genome sequencing and annotation.</title>
        <authorList>
            <consortium name="The Broad Institute Genomics Platform"/>
            <consortium name="The Broad Institute Genome Sequencing Center for Infectious Disease"/>
            <person name="Wu L."/>
            <person name="Ma J."/>
        </authorList>
    </citation>
    <scope>NUCLEOTIDE SEQUENCE [LARGE SCALE GENOMIC DNA]</scope>
    <source>
        <strain evidence="5">CGMCC 1.10759</strain>
    </source>
</reference>
<dbReference type="GO" id="GO:0016746">
    <property type="term" value="F:acyltransferase activity"/>
    <property type="evidence" value="ECO:0007669"/>
    <property type="project" value="UniProtKB-KW"/>
</dbReference>
<evidence type="ECO:0000256" key="1">
    <source>
        <dbReference type="ARBA" id="ARBA00004613"/>
    </source>
</evidence>
<accession>A0ABV8T087</accession>
<keyword evidence="4" id="KW-0378">Hydrolase</keyword>
<keyword evidence="4" id="KW-0012">Acyltransferase</keyword>
<dbReference type="Pfam" id="PF01522">
    <property type="entry name" value="Polysacc_deac_1"/>
    <property type="match status" value="1"/>
</dbReference>
<dbReference type="EC" id="3.-.-.-" evidence="4"/>
<evidence type="ECO:0000259" key="3">
    <source>
        <dbReference type="PROSITE" id="PS51677"/>
    </source>
</evidence>
<dbReference type="InterPro" id="IPR011330">
    <property type="entry name" value="Glyco_hydro/deAcase_b/a-brl"/>
</dbReference>
<dbReference type="GO" id="GO:0016787">
    <property type="term" value="F:hydrolase activity"/>
    <property type="evidence" value="ECO:0007669"/>
    <property type="project" value="UniProtKB-KW"/>
</dbReference>
<dbReference type="Gene3D" id="3.20.20.370">
    <property type="entry name" value="Glycoside hydrolase/deacetylase"/>
    <property type="match status" value="1"/>
</dbReference>